<keyword evidence="2" id="KW-1185">Reference proteome</keyword>
<sequence length="502" mass="58100">MSNPLMASTASSQSFLKQPMGEIAPVWQYWKLCQISLKSEIVGYEYRVIPAAQEFFQKHLEDFSNSDAAKNRDIQAILISYFHSKKGSVDAATRANAGLCLRCNVSYPILKACQKIDNLFGGDKSFTYRDLLPYVLNDDGQAAIILDSDRKTQLVLNDRGQASTTTYKYFTVEVLRTFNSESKSSMSLANWAYLQTKQNQDLKYFLSEFGWKNLSDWALLNRARPKQIERLSERDRILVEVFHAVYRRDRRQQQQKVTKKSPDPSSEQLQEMLTHLQKQNIVMTPIELMKGLKQLATQLRQYDIWSYREPLEIHDPDTGSDVLRPDLPHDSFNELDLEQRELMDFLHQELRLALTQSILQEIPSRITELQKSRKYANFAQKFIPGLKLYYCQSLSLKEIAPALGMTSWDQARRILNPGELLNKIRTLTGQKFLDKILKKAQSMGLTQIPPEPDYLKTIVELTEAFADREVFQAAVEEIRAGKNREMNSLYAQQLRVYFEQHP</sequence>
<gene>
    <name evidence="1" type="ORF">MiSe_04610</name>
</gene>
<dbReference type="EMBL" id="BLAY01000004">
    <property type="protein sequence ID" value="GET35716.1"/>
    <property type="molecule type" value="Genomic_DNA"/>
</dbReference>
<accession>A0AAV3X3H7</accession>
<organism evidence="1 2">
    <name type="scientific">Microseira wollei NIES-4236</name>
    <dbReference type="NCBI Taxonomy" id="2530354"/>
    <lineage>
        <taxon>Bacteria</taxon>
        <taxon>Bacillati</taxon>
        <taxon>Cyanobacteriota</taxon>
        <taxon>Cyanophyceae</taxon>
        <taxon>Oscillatoriophycideae</taxon>
        <taxon>Aerosakkonematales</taxon>
        <taxon>Aerosakkonemataceae</taxon>
        <taxon>Microseira</taxon>
    </lineage>
</organism>
<dbReference type="RefSeq" id="WP_226574014.1">
    <property type="nucleotide sequence ID" value="NZ_BLAY01000004.1"/>
</dbReference>
<evidence type="ECO:0000313" key="2">
    <source>
        <dbReference type="Proteomes" id="UP001050975"/>
    </source>
</evidence>
<proteinExistence type="predicted"/>
<comment type="caution">
    <text evidence="1">The sequence shown here is derived from an EMBL/GenBank/DDBJ whole genome shotgun (WGS) entry which is preliminary data.</text>
</comment>
<dbReference type="Proteomes" id="UP001050975">
    <property type="component" value="Unassembled WGS sequence"/>
</dbReference>
<dbReference type="AlphaFoldDB" id="A0AAV3X3H7"/>
<reference evidence="1" key="1">
    <citation type="submission" date="2019-10" db="EMBL/GenBank/DDBJ databases">
        <title>Draft genome sequece of Microseira wollei NIES-4236.</title>
        <authorList>
            <person name="Yamaguchi H."/>
            <person name="Suzuki S."/>
            <person name="Kawachi M."/>
        </authorList>
    </citation>
    <scope>NUCLEOTIDE SEQUENCE</scope>
    <source>
        <strain evidence="1">NIES-4236</strain>
    </source>
</reference>
<evidence type="ECO:0000313" key="1">
    <source>
        <dbReference type="EMBL" id="GET35716.1"/>
    </source>
</evidence>
<protein>
    <submittedName>
        <fullName evidence="1">Uncharacterized protein</fullName>
    </submittedName>
</protein>
<name>A0AAV3X3H7_9CYAN</name>